<dbReference type="RefSeq" id="WP_117317508.1">
    <property type="nucleotide sequence ID" value="NZ_QQSW01000008.1"/>
</dbReference>
<keyword evidence="2" id="KW-0720">Serine protease</keyword>
<keyword evidence="5" id="KW-0645">Protease</keyword>
<dbReference type="PANTHER" id="PTHR42776:SF27">
    <property type="entry name" value="DIPEPTIDYL PEPTIDASE FAMILY MEMBER 6"/>
    <property type="match status" value="1"/>
</dbReference>
<dbReference type="SUPFAM" id="SSF82171">
    <property type="entry name" value="DPP6 N-terminal domain-like"/>
    <property type="match status" value="1"/>
</dbReference>
<evidence type="ECO:0000259" key="4">
    <source>
        <dbReference type="Pfam" id="PF00326"/>
    </source>
</evidence>
<accession>A0A4R2KT61</accession>
<dbReference type="Gene3D" id="3.40.50.1820">
    <property type="entry name" value="alpha/beta hydrolase"/>
    <property type="match status" value="1"/>
</dbReference>
<dbReference type="GO" id="GO:0004177">
    <property type="term" value="F:aminopeptidase activity"/>
    <property type="evidence" value="ECO:0007669"/>
    <property type="project" value="UniProtKB-KW"/>
</dbReference>
<dbReference type="EMBL" id="SLWX01000003">
    <property type="protein sequence ID" value="TCO76994.1"/>
    <property type="molecule type" value="Genomic_DNA"/>
</dbReference>
<keyword evidence="1" id="KW-0378">Hydrolase</keyword>
<dbReference type="Proteomes" id="UP000294980">
    <property type="component" value="Unassembled WGS sequence"/>
</dbReference>
<dbReference type="GO" id="GO:0006508">
    <property type="term" value="P:proteolysis"/>
    <property type="evidence" value="ECO:0007669"/>
    <property type="project" value="InterPro"/>
</dbReference>
<dbReference type="InterPro" id="IPR029058">
    <property type="entry name" value="AB_hydrolase_fold"/>
</dbReference>
<dbReference type="InterPro" id="IPR011659">
    <property type="entry name" value="WD40"/>
</dbReference>
<reference evidence="5 6" key="1">
    <citation type="submission" date="2019-03" db="EMBL/GenBank/DDBJ databases">
        <title>Genomic Encyclopedia of Type Strains, Phase IV (KMG-IV): sequencing the most valuable type-strain genomes for metagenomic binning, comparative biology and taxonomic classification.</title>
        <authorList>
            <person name="Goeker M."/>
        </authorList>
    </citation>
    <scope>NUCLEOTIDE SEQUENCE [LARGE SCALE GENOMIC DNA]</scope>
    <source>
        <strain evidence="5 6">DSM 23344</strain>
    </source>
</reference>
<dbReference type="Gene3D" id="2.120.10.30">
    <property type="entry name" value="TolB, C-terminal domain"/>
    <property type="match status" value="2"/>
</dbReference>
<dbReference type="PANTHER" id="PTHR42776">
    <property type="entry name" value="SERINE PEPTIDASE S9 FAMILY MEMBER"/>
    <property type="match status" value="1"/>
</dbReference>
<dbReference type="SUPFAM" id="SSF53474">
    <property type="entry name" value="alpha/beta-Hydrolases"/>
    <property type="match status" value="1"/>
</dbReference>
<gene>
    <name evidence="5" type="ORF">EV688_1037</name>
</gene>
<keyword evidence="6" id="KW-1185">Reference proteome</keyword>
<proteinExistence type="predicted"/>
<comment type="caution">
    <text evidence="5">The sequence shown here is derived from an EMBL/GenBank/DDBJ whole genome shotgun (WGS) entry which is preliminary data.</text>
</comment>
<dbReference type="AlphaFoldDB" id="A0A4R2KT61"/>
<name>A0A4R2KT61_9GAMM</name>
<evidence type="ECO:0000256" key="2">
    <source>
        <dbReference type="ARBA" id="ARBA00022825"/>
    </source>
</evidence>
<evidence type="ECO:0000256" key="3">
    <source>
        <dbReference type="SAM" id="SignalP"/>
    </source>
</evidence>
<protein>
    <submittedName>
        <fullName evidence="5">Dipeptidyl aminopeptidase/acylaminoacyl peptidase</fullName>
    </submittedName>
</protein>
<keyword evidence="3" id="KW-0732">Signal</keyword>
<dbReference type="OrthoDB" id="9812921at2"/>
<organism evidence="5 6">
    <name type="scientific">Chromatocurvus halotolerans</name>
    <dbReference type="NCBI Taxonomy" id="1132028"/>
    <lineage>
        <taxon>Bacteria</taxon>
        <taxon>Pseudomonadati</taxon>
        <taxon>Pseudomonadota</taxon>
        <taxon>Gammaproteobacteria</taxon>
        <taxon>Cellvibrionales</taxon>
        <taxon>Halieaceae</taxon>
        <taxon>Chromatocurvus</taxon>
    </lineage>
</organism>
<feature type="chain" id="PRO_5020600656" evidence="3">
    <location>
        <begin position="26"/>
        <end position="691"/>
    </location>
</feature>
<evidence type="ECO:0000313" key="6">
    <source>
        <dbReference type="Proteomes" id="UP000294980"/>
    </source>
</evidence>
<keyword evidence="5" id="KW-0031">Aminopeptidase</keyword>
<dbReference type="Pfam" id="PF00326">
    <property type="entry name" value="Peptidase_S9"/>
    <property type="match status" value="1"/>
</dbReference>
<feature type="domain" description="Peptidase S9 prolyl oligopeptidase catalytic" evidence="4">
    <location>
        <begin position="471"/>
        <end position="676"/>
    </location>
</feature>
<dbReference type="InterPro" id="IPR001375">
    <property type="entry name" value="Peptidase_S9_cat"/>
</dbReference>
<dbReference type="Pfam" id="PF07676">
    <property type="entry name" value="PD40"/>
    <property type="match status" value="1"/>
</dbReference>
<dbReference type="InterPro" id="IPR011042">
    <property type="entry name" value="6-blade_b-propeller_TolB-like"/>
</dbReference>
<evidence type="ECO:0000256" key="1">
    <source>
        <dbReference type="ARBA" id="ARBA00022801"/>
    </source>
</evidence>
<feature type="signal peptide" evidence="3">
    <location>
        <begin position="1"/>
        <end position="25"/>
    </location>
</feature>
<dbReference type="GO" id="GO:0004252">
    <property type="term" value="F:serine-type endopeptidase activity"/>
    <property type="evidence" value="ECO:0007669"/>
    <property type="project" value="TreeGrafter"/>
</dbReference>
<evidence type="ECO:0000313" key="5">
    <source>
        <dbReference type="EMBL" id="TCO76994.1"/>
    </source>
</evidence>
<sequence length="691" mass="76762">MKKRSTVVTALFILLLAPFVAIVQAQDARLSAEDYLEFEQVTDPQVSPDGRHIIYTRRSVDVMQDRWESALWIMDADGSRHRFLQVGSNPRWSPSGDRILFIGKDKNDKPQLFVRWMDGDGAVSQVTRVTVTPSSPHWSPDGEHIAFVAIVPAEDPWKIDMPKVPEGAEWTTPPMVLDRLHYRQDRVGYTEPGFSHLFVVPASSGTAKELTEGEWHVGAQFDGLFEGAGISWMPDSKTILFDGWNEPDGDLAYRRSHIYAIDMESRGITQLTDTPGFWSAPVASGDGQQIAFTGYPATTATYAMPRLYSMSSDGSNRRRLSADFDRPASKLVWDDDDRGVFFTAQDEGYINVFHMALSGSVRPVTTGKHVVSLSSRSGDTGVGIGASFHEPGDVVSFPLNGRGDPKQLTAVNADLLAGKELGDTEEIWYEAEDGNRAHGWIIKPPGFDPGKEYPLIMEIHGGPFAMYQGRFVFNYQFFAANDFVVLFTNPRGSTGYGEQYSKAIDFAYPGVDYLDLMGGVDAAIAEGFIDEKRLYVGGCSGGGVLSSWVIGHTDRFAAAAVRCPVTNWMSMAGTTDIPSFTFSFFEKPFWEDPGKWLEQSSLMYVGNVKTPTIIMTGEQDLRTPMPQSEEYYAALKMLGVPARLLRFNDQYHGTGTRPSNNIRTMLYMLSWYQQYTLDGEVEPETRGGGMD</sequence>